<evidence type="ECO:0000256" key="7">
    <source>
        <dbReference type="ARBA" id="ARBA00022622"/>
    </source>
</evidence>
<dbReference type="PANTHER" id="PTHR24027:SF80">
    <property type="entry name" value="CADHERIN-13"/>
    <property type="match status" value="1"/>
</dbReference>
<reference evidence="22" key="3">
    <citation type="journal article" date="2014" name="Nature">
        <title>Elephant shark genome provides unique insights into gnathostome evolution.</title>
        <authorList>
            <consortium name="International Elephant Shark Genome Sequencing Consortium"/>
            <person name="Venkatesh B."/>
            <person name="Lee A.P."/>
            <person name="Ravi V."/>
            <person name="Maurya A.K."/>
            <person name="Lian M.M."/>
            <person name="Swann J.B."/>
            <person name="Ohta Y."/>
            <person name="Flajnik M.F."/>
            <person name="Sutoh Y."/>
            <person name="Kasahara M."/>
            <person name="Hoon S."/>
            <person name="Gangu V."/>
            <person name="Roy S.W."/>
            <person name="Irimia M."/>
            <person name="Korzh V."/>
            <person name="Kondrychyn I."/>
            <person name="Lim Z.W."/>
            <person name="Tay B.H."/>
            <person name="Tohari S."/>
            <person name="Kong K.W."/>
            <person name="Ho S."/>
            <person name="Lorente-Galdos B."/>
            <person name="Quilez J."/>
            <person name="Marques-Bonet T."/>
            <person name="Raney B.J."/>
            <person name="Ingham P.W."/>
            <person name="Tay A."/>
            <person name="Hillier L.W."/>
            <person name="Minx P."/>
            <person name="Boehm T."/>
            <person name="Wilson R.K."/>
            <person name="Brenner S."/>
            <person name="Warren W.C."/>
        </authorList>
    </citation>
    <scope>NUCLEOTIDE SEQUENCE [LARGE SCALE GENOMIC DNA]</scope>
</reference>
<evidence type="ECO:0000256" key="12">
    <source>
        <dbReference type="ARBA" id="ARBA00022837"/>
    </source>
</evidence>
<dbReference type="Pfam" id="PF08758">
    <property type="entry name" value="Cadherin_pro"/>
    <property type="match status" value="1"/>
</dbReference>
<dbReference type="SMART" id="SM01055">
    <property type="entry name" value="Cadherin_pro"/>
    <property type="match status" value="1"/>
</dbReference>
<dbReference type="FunFam" id="2.60.40.60:FF:000031">
    <property type="entry name" value="Cadherin 3"/>
    <property type="match status" value="1"/>
</dbReference>
<comment type="subunit">
    <text evidence="3">By contrast to classical cadherins, homodimerization in trans is not mediated by cadherin EC1 domain strand-swapping, but instead through a homophilic adhesive interface which joins two elongated EC1-EC2 domains through a region near their Ca2+-binding sites to form a tetrahedral, X-like shape.</text>
</comment>
<dbReference type="InParanoid" id="A0A4W3IQ22"/>
<dbReference type="PROSITE" id="PS50268">
    <property type="entry name" value="CADHERIN_2"/>
    <property type="match status" value="5"/>
</dbReference>
<dbReference type="FunFam" id="2.60.40.60:FF:000019">
    <property type="entry name" value="Cadherin 2"/>
    <property type="match status" value="1"/>
</dbReference>
<comment type="function">
    <text evidence="17">Cadherins are calcium-dependent cell adhesion proteins. They preferentially interact with themselves in a homophilic manner in connecting cells; cadherins may thus contribute to the sorting of heterogeneous cell types. May act as a negative regulator of neural cell growth.</text>
</comment>
<dbReference type="GO" id="GO:0005509">
    <property type="term" value="F:calcium ion binding"/>
    <property type="evidence" value="ECO:0007669"/>
    <property type="project" value="UniProtKB-UniRule"/>
</dbReference>
<keyword evidence="11" id="KW-0677">Repeat</keyword>
<dbReference type="OMA" id="QVCICKK"/>
<evidence type="ECO:0000256" key="13">
    <source>
        <dbReference type="ARBA" id="ARBA00022889"/>
    </source>
</evidence>
<dbReference type="GeneTree" id="ENSGT00940000155218"/>
<keyword evidence="22" id="KW-1185">Reference proteome</keyword>
<evidence type="ECO:0000256" key="16">
    <source>
        <dbReference type="ARBA" id="ARBA00023288"/>
    </source>
</evidence>
<keyword evidence="16" id="KW-0449">Lipoprotein</keyword>
<dbReference type="PROSITE" id="PS00232">
    <property type="entry name" value="CADHERIN_1"/>
    <property type="match status" value="1"/>
</dbReference>
<accession>A0A4W3IQ22</accession>
<protein>
    <recommendedName>
        <fullName evidence="4">Cadherin-13</fullName>
    </recommendedName>
</protein>
<dbReference type="AlphaFoldDB" id="A0A4W3IQ22"/>
<feature type="chain" id="PRO_5021272465" description="Cadherin-13" evidence="19">
    <location>
        <begin position="22"/>
        <end position="710"/>
    </location>
</feature>
<dbReference type="SMART" id="SM00112">
    <property type="entry name" value="CA"/>
    <property type="match status" value="5"/>
</dbReference>
<feature type="signal peptide" evidence="19">
    <location>
        <begin position="1"/>
        <end position="21"/>
    </location>
</feature>
<reference evidence="21" key="4">
    <citation type="submission" date="2025-08" db="UniProtKB">
        <authorList>
            <consortium name="Ensembl"/>
        </authorList>
    </citation>
    <scope>IDENTIFICATION</scope>
</reference>
<evidence type="ECO:0000256" key="19">
    <source>
        <dbReference type="SAM" id="SignalP"/>
    </source>
</evidence>
<feature type="domain" description="Cadherin" evidence="20">
    <location>
        <begin position="162"/>
        <end position="242"/>
    </location>
</feature>
<dbReference type="GO" id="GO:0005737">
    <property type="term" value="C:cytoplasm"/>
    <property type="evidence" value="ECO:0007669"/>
    <property type="project" value="UniProtKB-SubCell"/>
</dbReference>
<keyword evidence="12 18" id="KW-0106">Calcium</keyword>
<reference evidence="22" key="2">
    <citation type="journal article" date="2007" name="PLoS Biol.">
        <title>Survey sequencing and comparative analysis of the elephant shark (Callorhinchus milii) genome.</title>
        <authorList>
            <person name="Venkatesh B."/>
            <person name="Kirkness E.F."/>
            <person name="Loh Y.H."/>
            <person name="Halpern A.L."/>
            <person name="Lee A.P."/>
            <person name="Johnson J."/>
            <person name="Dandona N."/>
            <person name="Viswanathan L.D."/>
            <person name="Tay A."/>
            <person name="Venter J.C."/>
            <person name="Strausberg R.L."/>
            <person name="Brenner S."/>
        </authorList>
    </citation>
    <scope>NUCLEOTIDE SEQUENCE [LARGE SCALE GENOMIC DNA]</scope>
</reference>
<dbReference type="GeneID" id="103175950"/>
<dbReference type="FunCoup" id="A0A4W3IQ22">
    <property type="interactions" value="7"/>
</dbReference>
<dbReference type="InterPro" id="IPR020894">
    <property type="entry name" value="Cadherin_CS"/>
</dbReference>
<dbReference type="GO" id="GO:0034332">
    <property type="term" value="P:adherens junction organization"/>
    <property type="evidence" value="ECO:0007669"/>
    <property type="project" value="TreeGrafter"/>
</dbReference>
<dbReference type="STRING" id="7868.ENSCMIP00000031367"/>
<evidence type="ECO:0000256" key="4">
    <source>
        <dbReference type="ARBA" id="ARBA00018949"/>
    </source>
</evidence>
<dbReference type="FunFam" id="2.60.40.60:FF:000022">
    <property type="entry name" value="Cadherin 2"/>
    <property type="match status" value="1"/>
</dbReference>
<dbReference type="GO" id="GO:0098552">
    <property type="term" value="C:side of membrane"/>
    <property type="evidence" value="ECO:0007669"/>
    <property type="project" value="UniProtKB-KW"/>
</dbReference>
<evidence type="ECO:0000256" key="14">
    <source>
        <dbReference type="ARBA" id="ARBA00023136"/>
    </source>
</evidence>
<dbReference type="PRINTS" id="PR00205">
    <property type="entry name" value="CADHERIN"/>
</dbReference>
<dbReference type="GO" id="GO:0016339">
    <property type="term" value="P:calcium-dependent cell-cell adhesion via plasma membrane cell adhesion molecules"/>
    <property type="evidence" value="ECO:0007669"/>
    <property type="project" value="TreeGrafter"/>
</dbReference>
<keyword evidence="7" id="KW-0336">GPI-anchor</keyword>
<comment type="subcellular location">
    <subcellularLocation>
        <location evidence="2">Cell membrane</location>
        <topology evidence="2">Lipid-anchor</topology>
        <topology evidence="2">GPI-anchor</topology>
    </subcellularLocation>
    <subcellularLocation>
        <location evidence="1">Cytoplasm</location>
    </subcellularLocation>
</comment>
<reference evidence="21" key="5">
    <citation type="submission" date="2025-09" db="UniProtKB">
        <authorList>
            <consortium name="Ensembl"/>
        </authorList>
    </citation>
    <scope>IDENTIFICATION</scope>
</reference>
<dbReference type="InterPro" id="IPR015919">
    <property type="entry name" value="Cadherin-like_sf"/>
</dbReference>
<keyword evidence="8" id="KW-0165">Cleavage on pair of basic residues</keyword>
<dbReference type="CTD" id="1012"/>
<dbReference type="GO" id="GO:0016477">
    <property type="term" value="P:cell migration"/>
    <property type="evidence" value="ECO:0007669"/>
    <property type="project" value="TreeGrafter"/>
</dbReference>
<evidence type="ECO:0000256" key="17">
    <source>
        <dbReference type="ARBA" id="ARBA00025461"/>
    </source>
</evidence>
<dbReference type="GO" id="GO:0044331">
    <property type="term" value="P:cell-cell adhesion mediated by cadherin"/>
    <property type="evidence" value="ECO:0007669"/>
    <property type="project" value="TreeGrafter"/>
</dbReference>
<feature type="domain" description="Cadherin" evidence="20">
    <location>
        <begin position="475"/>
        <end position="582"/>
    </location>
</feature>
<dbReference type="OrthoDB" id="9933746at2759"/>
<dbReference type="Proteomes" id="UP000314986">
    <property type="component" value="Unassembled WGS sequence"/>
</dbReference>
<evidence type="ECO:0000256" key="8">
    <source>
        <dbReference type="ARBA" id="ARBA00022685"/>
    </source>
</evidence>
<dbReference type="GO" id="GO:0016342">
    <property type="term" value="C:catenin complex"/>
    <property type="evidence" value="ECO:0007669"/>
    <property type="project" value="TreeGrafter"/>
</dbReference>
<dbReference type="InterPro" id="IPR014868">
    <property type="entry name" value="Cadherin_pro_dom"/>
</dbReference>
<keyword evidence="10 19" id="KW-0732">Signal</keyword>
<dbReference type="PANTHER" id="PTHR24027">
    <property type="entry name" value="CADHERIN-23"/>
    <property type="match status" value="1"/>
</dbReference>
<evidence type="ECO:0000256" key="5">
    <source>
        <dbReference type="ARBA" id="ARBA00022475"/>
    </source>
</evidence>
<evidence type="ECO:0000256" key="10">
    <source>
        <dbReference type="ARBA" id="ARBA00022729"/>
    </source>
</evidence>
<name>A0A4W3IQ22_CALMI</name>
<reference evidence="22" key="1">
    <citation type="journal article" date="2006" name="Science">
        <title>Ancient noncoding elements conserved in the human genome.</title>
        <authorList>
            <person name="Venkatesh B."/>
            <person name="Kirkness E.F."/>
            <person name="Loh Y.H."/>
            <person name="Halpern A.L."/>
            <person name="Lee A.P."/>
            <person name="Johnson J."/>
            <person name="Dandona N."/>
            <person name="Viswanathan L.D."/>
            <person name="Tay A."/>
            <person name="Venter J.C."/>
            <person name="Strausberg R.L."/>
            <person name="Brenner S."/>
        </authorList>
    </citation>
    <scope>NUCLEOTIDE SEQUENCE [LARGE SCALE GENOMIC DNA]</scope>
</reference>
<evidence type="ECO:0000256" key="2">
    <source>
        <dbReference type="ARBA" id="ARBA00004609"/>
    </source>
</evidence>
<keyword evidence="13" id="KW-0130">Cell adhesion</keyword>
<dbReference type="FunFam" id="2.60.40.60:FF:000011">
    <property type="entry name" value="Cadherin 1"/>
    <property type="match status" value="1"/>
</dbReference>
<dbReference type="InterPro" id="IPR039808">
    <property type="entry name" value="Cadherin"/>
</dbReference>
<dbReference type="Ensembl" id="ENSCMIT00000031843.1">
    <property type="protein sequence ID" value="ENSCMIP00000031367.1"/>
    <property type="gene ID" value="ENSCMIG00000013434.1"/>
</dbReference>
<evidence type="ECO:0000256" key="9">
    <source>
        <dbReference type="ARBA" id="ARBA00022723"/>
    </source>
</evidence>
<keyword evidence="9" id="KW-0479">Metal-binding</keyword>
<dbReference type="CDD" id="cd11304">
    <property type="entry name" value="Cadherin_repeat"/>
    <property type="match status" value="5"/>
</dbReference>
<dbReference type="GO" id="GO:0045296">
    <property type="term" value="F:cadherin binding"/>
    <property type="evidence" value="ECO:0007669"/>
    <property type="project" value="TreeGrafter"/>
</dbReference>
<gene>
    <name evidence="21" type="primary">cdh13</name>
</gene>
<evidence type="ECO:0000313" key="22">
    <source>
        <dbReference type="Proteomes" id="UP000314986"/>
    </source>
</evidence>
<evidence type="ECO:0000256" key="15">
    <source>
        <dbReference type="ARBA" id="ARBA00023180"/>
    </source>
</evidence>
<dbReference type="Pfam" id="PF00028">
    <property type="entry name" value="Cadherin"/>
    <property type="match status" value="5"/>
</dbReference>
<keyword evidence="15" id="KW-0325">Glycoprotein</keyword>
<evidence type="ECO:0000256" key="11">
    <source>
        <dbReference type="ARBA" id="ARBA00022737"/>
    </source>
</evidence>
<dbReference type="GO" id="GO:0000902">
    <property type="term" value="P:cell morphogenesis"/>
    <property type="evidence" value="ECO:0007669"/>
    <property type="project" value="TreeGrafter"/>
</dbReference>
<dbReference type="InterPro" id="IPR002126">
    <property type="entry name" value="Cadherin-like_dom"/>
</dbReference>
<dbReference type="Gene3D" id="2.60.40.60">
    <property type="entry name" value="Cadherins"/>
    <property type="match status" value="6"/>
</dbReference>
<feature type="domain" description="Cadherin" evidence="20">
    <location>
        <begin position="581"/>
        <end position="692"/>
    </location>
</feature>
<keyword evidence="6" id="KW-0963">Cytoplasm</keyword>
<dbReference type="GO" id="GO:0005912">
    <property type="term" value="C:adherens junction"/>
    <property type="evidence" value="ECO:0007669"/>
    <property type="project" value="TreeGrafter"/>
</dbReference>
<proteinExistence type="predicted"/>
<evidence type="ECO:0000256" key="6">
    <source>
        <dbReference type="ARBA" id="ARBA00022490"/>
    </source>
</evidence>
<dbReference type="FunFam" id="2.60.40.60:FF:000095">
    <property type="entry name" value="Cadherin 13"/>
    <property type="match status" value="1"/>
</dbReference>
<dbReference type="KEGG" id="cmk:103175950"/>
<evidence type="ECO:0000256" key="3">
    <source>
        <dbReference type="ARBA" id="ARBA00011555"/>
    </source>
</evidence>
<evidence type="ECO:0000256" key="1">
    <source>
        <dbReference type="ARBA" id="ARBA00004496"/>
    </source>
</evidence>
<feature type="domain" description="Cadherin" evidence="20">
    <location>
        <begin position="243"/>
        <end position="360"/>
    </location>
</feature>
<evidence type="ECO:0000259" key="20">
    <source>
        <dbReference type="PROSITE" id="PS50268"/>
    </source>
</evidence>
<keyword evidence="14" id="KW-0472">Membrane</keyword>
<dbReference type="GO" id="GO:0007156">
    <property type="term" value="P:homophilic cell adhesion via plasma membrane adhesion molecules"/>
    <property type="evidence" value="ECO:0007669"/>
    <property type="project" value="InterPro"/>
</dbReference>
<dbReference type="GO" id="GO:0008013">
    <property type="term" value="F:beta-catenin binding"/>
    <property type="evidence" value="ECO:0007669"/>
    <property type="project" value="TreeGrafter"/>
</dbReference>
<sequence>MEHKTQLTLAVLFQVLLQALAFDCTPGFQERNYLVQEASNYKKDQFIVKVHFDDCSGNEGLEFAISNPDFRVGKDGSVFAVKDAHSSVPAFYILATSAHAQDSAKVHIVGGEDGPSRALQEPLVIGSETVLHRSRRSLIAPPISFPENQRGPFPKTIGRVITDKEQGIRFQISGKGVDQEPKGIFKISENSGDIIVTRSLDREQIDMYILQVETTDPDGKIIDGPATLYITIIDQNDNKPMFREGPYVGHVLEASPTGTTIMQMTAYDADDPNTDNAVLRYSILSQTPKTPSPNMFYIDPEKGDIVTVVPPTMLDRETLETCKYELIVQAKDMAGSDVGLTGTATTTIIIDDKNDHAPEFTKSMFQATVKEGFTGTIVNLTVEDKDDPATGAWRAVYYIINGNPDNNFKVQTNPKTNEGMLLVDKPLDYERSAFHTLLIKVENEDPIMPEISFGPSSTTTVQVTVLDVNEAPIFNPNPTPVVKPENIPVGSIVVTLNATDPDILQKQTIKFSLFQDPAGWLVINSENGTVTTRGILDRESTHVLNSQYTALFHASDSGVPPATGTGTLIITMLDENDNPPTVYPTIARVCEDSKVLNVAIFGAIDKDRQPNTDPFIFELGKQPGVEKTWKVSQINTTHAQLSMLRKLDRANHVLPIIVTDSGKPPLTNSTDVQVQVCSCKNNKMDCSTASSFHISLTLLLLLSSITLFCL</sequence>
<dbReference type="SUPFAM" id="SSF49313">
    <property type="entry name" value="Cadherin-like"/>
    <property type="match status" value="6"/>
</dbReference>
<feature type="domain" description="Cadherin" evidence="20">
    <location>
        <begin position="361"/>
        <end position="474"/>
    </location>
</feature>
<evidence type="ECO:0000313" key="21">
    <source>
        <dbReference type="Ensembl" id="ENSCMIP00000031367.1"/>
    </source>
</evidence>
<keyword evidence="5" id="KW-1003">Cell membrane</keyword>
<organism evidence="21 22">
    <name type="scientific">Callorhinchus milii</name>
    <name type="common">Ghost shark</name>
    <dbReference type="NCBI Taxonomy" id="7868"/>
    <lineage>
        <taxon>Eukaryota</taxon>
        <taxon>Metazoa</taxon>
        <taxon>Chordata</taxon>
        <taxon>Craniata</taxon>
        <taxon>Vertebrata</taxon>
        <taxon>Chondrichthyes</taxon>
        <taxon>Holocephali</taxon>
        <taxon>Chimaeriformes</taxon>
        <taxon>Callorhinchidae</taxon>
        <taxon>Callorhinchus</taxon>
    </lineage>
</organism>
<dbReference type="GO" id="GO:0007043">
    <property type="term" value="P:cell-cell junction assembly"/>
    <property type="evidence" value="ECO:0007669"/>
    <property type="project" value="TreeGrafter"/>
</dbReference>
<evidence type="ECO:0000256" key="18">
    <source>
        <dbReference type="PROSITE-ProRule" id="PRU00043"/>
    </source>
</evidence>